<evidence type="ECO:0000256" key="1">
    <source>
        <dbReference type="PROSITE-ProRule" id="PRU00339"/>
    </source>
</evidence>
<keyword evidence="1" id="KW-0802">TPR repeat</keyword>
<accession>A0ABY4W3L4</accession>
<keyword evidence="4" id="KW-1185">Reference proteome</keyword>
<dbReference type="SMART" id="SM00028">
    <property type="entry name" value="TPR"/>
    <property type="match status" value="2"/>
</dbReference>
<dbReference type="RefSeq" id="WP_251934445.1">
    <property type="nucleotide sequence ID" value="NZ_CP098747.1"/>
</dbReference>
<evidence type="ECO:0000313" key="4">
    <source>
        <dbReference type="Proteomes" id="UP001056291"/>
    </source>
</evidence>
<gene>
    <name evidence="3" type="ORF">NBZ79_00345</name>
</gene>
<dbReference type="PROSITE" id="PS50125">
    <property type="entry name" value="GUANYLATE_CYCLASE_2"/>
    <property type="match status" value="1"/>
</dbReference>
<dbReference type="Gene3D" id="3.30.70.1230">
    <property type="entry name" value="Nucleotide cyclase"/>
    <property type="match status" value="1"/>
</dbReference>
<dbReference type="SUPFAM" id="SSF55073">
    <property type="entry name" value="Nucleotide cyclase"/>
    <property type="match status" value="1"/>
</dbReference>
<dbReference type="PANTHER" id="PTHR43081:SF19">
    <property type="entry name" value="PH-SENSITIVE ADENYLATE CYCLASE RV1264"/>
    <property type="match status" value="1"/>
</dbReference>
<dbReference type="CDD" id="cd07302">
    <property type="entry name" value="CHD"/>
    <property type="match status" value="1"/>
</dbReference>
<dbReference type="Gene3D" id="1.25.40.10">
    <property type="entry name" value="Tetratricopeptide repeat domain"/>
    <property type="match status" value="1"/>
</dbReference>
<dbReference type="InterPro" id="IPR001054">
    <property type="entry name" value="A/G_cyclase"/>
</dbReference>
<feature type="domain" description="Guanylate cyclase" evidence="2">
    <location>
        <begin position="10"/>
        <end position="118"/>
    </location>
</feature>
<evidence type="ECO:0000313" key="3">
    <source>
        <dbReference type="EMBL" id="USG61424.1"/>
    </source>
</evidence>
<organism evidence="3 4">
    <name type="scientific">Sneathiella marina</name>
    <dbReference type="NCBI Taxonomy" id="2950108"/>
    <lineage>
        <taxon>Bacteria</taxon>
        <taxon>Pseudomonadati</taxon>
        <taxon>Pseudomonadota</taxon>
        <taxon>Alphaproteobacteria</taxon>
        <taxon>Sneathiellales</taxon>
        <taxon>Sneathiellaceae</taxon>
        <taxon>Sneathiella</taxon>
    </lineage>
</organism>
<protein>
    <submittedName>
        <fullName evidence="3">Adenylate/guanylate cyclase domain-containing protein</fullName>
    </submittedName>
</protein>
<dbReference type="InterPro" id="IPR019734">
    <property type="entry name" value="TPR_rpt"/>
</dbReference>
<dbReference type="InterPro" id="IPR050697">
    <property type="entry name" value="Adenylyl/Guanylyl_Cyclase_3/4"/>
</dbReference>
<evidence type="ECO:0000259" key="2">
    <source>
        <dbReference type="PROSITE" id="PS50125"/>
    </source>
</evidence>
<dbReference type="SUPFAM" id="SSF48452">
    <property type="entry name" value="TPR-like"/>
    <property type="match status" value="1"/>
</dbReference>
<dbReference type="InterPro" id="IPR029787">
    <property type="entry name" value="Nucleotide_cyclase"/>
</dbReference>
<dbReference type="Gene3D" id="3.40.50.10070">
    <property type="entry name" value="TolB, N-terminal domain"/>
    <property type="match status" value="1"/>
</dbReference>
<name>A0ABY4W3L4_9PROT</name>
<feature type="repeat" description="TPR" evidence="1">
    <location>
        <begin position="437"/>
        <end position="470"/>
    </location>
</feature>
<dbReference type="Proteomes" id="UP001056291">
    <property type="component" value="Chromosome"/>
</dbReference>
<dbReference type="PANTHER" id="PTHR43081">
    <property type="entry name" value="ADENYLATE CYCLASE, TERMINAL-DIFFERENTIATION SPECIFIC-RELATED"/>
    <property type="match status" value="1"/>
</dbReference>
<reference evidence="3" key="1">
    <citation type="submission" date="2022-06" db="EMBL/GenBank/DDBJ databases">
        <title>Sneathiella actinostolidae sp. nov., isolated from a sea anemonein the Western Pacific Ocean.</title>
        <authorList>
            <person name="Wei M.J."/>
        </authorList>
    </citation>
    <scope>NUCLEOTIDE SEQUENCE</scope>
    <source>
        <strain evidence="3">PHK-P5</strain>
    </source>
</reference>
<dbReference type="InterPro" id="IPR011990">
    <property type="entry name" value="TPR-like_helical_dom_sf"/>
</dbReference>
<dbReference type="PROSITE" id="PS50005">
    <property type="entry name" value="TPR"/>
    <property type="match status" value="1"/>
</dbReference>
<sequence>MTSPSRKLAAILSADVVGYSRLMGQDEVRTLSALRSLRQKTFEPVILAWRGTVVKRMGDGWLVEFASVVDAVNCAMEVQKELADEDIIKLRMGIHIGDIVHEDEDIYGDGVNIASRLQEQAAPGGIAISAFAHGSLDEVVRSGFQSLGTSKLKNISQKIEIFGWGDAAPAPDPVTKPSDRSSVMVLPFSVSGGAADGELMAEGLTDAVITALSRFSWFLTLPRNTSNRYRDKSVDIAQLRRDHHVSYVLESSLRTSGARARVNAELLDTRTGKSVWSDRFDGTAEDPFELEDKITRSILSELTSRIVGAETQRVKTGGDGSAWDLMMQGRGLLWRISEEDIAAAQKLFHRAIELEPESGLGQADLAWSYGYQGFCGWGGSLEEVGRNSILASEKAIAADPTDAYALAAGSGARSFSGDSAYGITLARRAIKYNYNLAAAHTVLALALFQTAEYEEALEHVGEAFALSPNDPLKSITLAVRGIIFLMTGQHEEMLDNAQVLIRDFPGMPTGWRHLASSYALLGRSDEALKVVNEKILALLPGHTAGEAGRTVPFGDNIAARSHFVDALVKAGLPK</sequence>
<dbReference type="EMBL" id="CP098747">
    <property type="protein sequence ID" value="USG61424.1"/>
    <property type="molecule type" value="Genomic_DNA"/>
</dbReference>
<proteinExistence type="predicted"/>
<dbReference type="Pfam" id="PF00211">
    <property type="entry name" value="Guanylate_cyc"/>
    <property type="match status" value="1"/>
</dbReference>